<evidence type="ECO:0000313" key="2">
    <source>
        <dbReference type="EMBL" id="TRY88033.1"/>
    </source>
</evidence>
<evidence type="ECO:0000256" key="1">
    <source>
        <dbReference type="SAM" id="MobiDB-lite"/>
    </source>
</evidence>
<name>A0A553QDM4_9TELE</name>
<accession>A0A553QDM4</accession>
<evidence type="ECO:0000313" key="3">
    <source>
        <dbReference type="Proteomes" id="UP000316079"/>
    </source>
</evidence>
<sequence length="433" mass="47859">MQTGNLSSSFFWKSRRRDSARSPSASEPEAEWHGEPAEASDTLGLGAAERALSCSSLIFRKESKKFMQIGVRAKPRGYSNPPVSVRERARKTSVRVPQSQPVAHGGERGSTDRRERERDEEALVEHRGSLRSYMWRRRGGGQAEHCPPLKLQVCWFIAPWQGAAVRFRKSFCMRSYFGLFLKAAEGPSEEANTGCRGPCGEGLSARPARLSSSSEGKLTDRKALTLQADGSSSNSSHRLYCMVAKKTLQFTCSSMRVQVRFYVGTGEVLCGYGCSSMRVQVRFYMGTDAVLCGYRCSSMRVQVRFYVGTDAVLCGYRLQVCWFIAPRQGAAVRFRKSFCMRSYFGLFLKAAEGPSEEANTGCRGPCGEGLSARPARLSSSSEGKLTDRKALTLQADGSSSNSSHRLYCMVAKKTLQFTSYISRTGSQPGKFKT</sequence>
<feature type="region of interest" description="Disordered" evidence="1">
    <location>
        <begin position="77"/>
        <end position="120"/>
    </location>
</feature>
<dbReference type="Proteomes" id="UP000316079">
    <property type="component" value="Unassembled WGS sequence"/>
</dbReference>
<comment type="caution">
    <text evidence="2">The sequence shown here is derived from an EMBL/GenBank/DDBJ whole genome shotgun (WGS) entry which is preliminary data.</text>
</comment>
<gene>
    <name evidence="2" type="ORF">DNTS_026624</name>
</gene>
<dbReference type="EMBL" id="SRMA01026071">
    <property type="protein sequence ID" value="TRY88033.1"/>
    <property type="molecule type" value="Genomic_DNA"/>
</dbReference>
<feature type="compositionally biased region" description="Basic and acidic residues" evidence="1">
    <location>
        <begin position="105"/>
        <end position="120"/>
    </location>
</feature>
<proteinExistence type="predicted"/>
<keyword evidence="3" id="KW-1185">Reference proteome</keyword>
<organism evidence="2 3">
    <name type="scientific">Danionella cerebrum</name>
    <dbReference type="NCBI Taxonomy" id="2873325"/>
    <lineage>
        <taxon>Eukaryota</taxon>
        <taxon>Metazoa</taxon>
        <taxon>Chordata</taxon>
        <taxon>Craniata</taxon>
        <taxon>Vertebrata</taxon>
        <taxon>Euteleostomi</taxon>
        <taxon>Actinopterygii</taxon>
        <taxon>Neopterygii</taxon>
        <taxon>Teleostei</taxon>
        <taxon>Ostariophysi</taxon>
        <taxon>Cypriniformes</taxon>
        <taxon>Danionidae</taxon>
        <taxon>Danioninae</taxon>
        <taxon>Danionella</taxon>
    </lineage>
</organism>
<protein>
    <submittedName>
        <fullName evidence="2">Uncharacterized protein</fullName>
    </submittedName>
</protein>
<feature type="compositionally biased region" description="Polar residues" evidence="1">
    <location>
        <begin position="1"/>
        <end position="11"/>
    </location>
</feature>
<dbReference type="AlphaFoldDB" id="A0A553QDM4"/>
<reference evidence="2 3" key="1">
    <citation type="journal article" date="2019" name="Sci. Data">
        <title>Hybrid genome assembly and annotation of Danionella translucida.</title>
        <authorList>
            <person name="Kadobianskyi M."/>
            <person name="Schulze L."/>
            <person name="Schuelke M."/>
            <person name="Judkewitz B."/>
        </authorList>
    </citation>
    <scope>NUCLEOTIDE SEQUENCE [LARGE SCALE GENOMIC DNA]</scope>
    <source>
        <strain evidence="2 3">Bolton</strain>
    </source>
</reference>
<feature type="region of interest" description="Disordered" evidence="1">
    <location>
        <begin position="1"/>
        <end position="44"/>
    </location>
</feature>